<accession>A0A846YCZ8</accession>
<organism evidence="1 2">
    <name type="scientific">Nocardia flavorosea</name>
    <dbReference type="NCBI Taxonomy" id="53429"/>
    <lineage>
        <taxon>Bacteria</taxon>
        <taxon>Bacillati</taxon>
        <taxon>Actinomycetota</taxon>
        <taxon>Actinomycetes</taxon>
        <taxon>Mycobacteriales</taxon>
        <taxon>Nocardiaceae</taxon>
        <taxon>Nocardia</taxon>
    </lineage>
</organism>
<reference evidence="1 2" key="1">
    <citation type="submission" date="2020-04" db="EMBL/GenBank/DDBJ databases">
        <title>MicrobeNet Type strains.</title>
        <authorList>
            <person name="Nicholson A.C."/>
        </authorList>
    </citation>
    <scope>NUCLEOTIDE SEQUENCE [LARGE SCALE GENOMIC DNA]</scope>
    <source>
        <strain evidence="1 2">JCM 3332</strain>
    </source>
</reference>
<proteinExistence type="predicted"/>
<evidence type="ECO:0000313" key="2">
    <source>
        <dbReference type="Proteomes" id="UP000570678"/>
    </source>
</evidence>
<evidence type="ECO:0000313" key="1">
    <source>
        <dbReference type="EMBL" id="NKY56747.1"/>
    </source>
</evidence>
<protein>
    <submittedName>
        <fullName evidence="1">Uncharacterized protein</fullName>
    </submittedName>
</protein>
<name>A0A846YCZ8_9NOCA</name>
<keyword evidence="2" id="KW-1185">Reference proteome</keyword>
<dbReference type="Proteomes" id="UP000570678">
    <property type="component" value="Unassembled WGS sequence"/>
</dbReference>
<gene>
    <name evidence="1" type="ORF">HGA15_11395</name>
</gene>
<dbReference type="EMBL" id="JAAXOT010000005">
    <property type="protein sequence ID" value="NKY56747.1"/>
    <property type="molecule type" value="Genomic_DNA"/>
</dbReference>
<comment type="caution">
    <text evidence="1">The sequence shown here is derived from an EMBL/GenBank/DDBJ whole genome shotgun (WGS) entry which is preliminary data.</text>
</comment>
<sequence length="155" mass="17310">MTYLAEPLCRCGNEPWIHRGMLRTTATSGRFRCPETLHCLHGTTVEDGRIADHWRNVPGECPWIGTKVTDRPRCACGRGPWIKLRHLRLFTRKHLTGPVVSLSCPGLCPGPRVAVHDHHICDHPRDNDTRCPWSGTRIAPVGIAPPLFVSGPRSD</sequence>
<dbReference type="AlphaFoldDB" id="A0A846YCZ8"/>
<dbReference type="RefSeq" id="WP_157116717.1">
    <property type="nucleotide sequence ID" value="NZ_JAAXOT010000005.1"/>
</dbReference>